<dbReference type="GO" id="GO:0016887">
    <property type="term" value="F:ATP hydrolysis activity"/>
    <property type="evidence" value="ECO:0007669"/>
    <property type="project" value="InterPro"/>
</dbReference>
<dbReference type="InterPro" id="IPR050764">
    <property type="entry name" value="CbbQ/NirQ/NorQ/GpvN"/>
</dbReference>
<organism evidence="2 3">
    <name type="scientific">Desulforhabdus amnigena</name>
    <dbReference type="NCBI Taxonomy" id="40218"/>
    <lineage>
        <taxon>Bacteria</taxon>
        <taxon>Pseudomonadati</taxon>
        <taxon>Thermodesulfobacteriota</taxon>
        <taxon>Syntrophobacteria</taxon>
        <taxon>Syntrophobacterales</taxon>
        <taxon>Syntrophobacteraceae</taxon>
        <taxon>Desulforhabdus</taxon>
    </lineage>
</organism>
<dbReference type="SUPFAM" id="SSF52540">
    <property type="entry name" value="P-loop containing nucleoside triphosphate hydrolases"/>
    <property type="match status" value="1"/>
</dbReference>
<proteinExistence type="predicted"/>
<dbReference type="SMART" id="SM00382">
    <property type="entry name" value="AAA"/>
    <property type="match status" value="1"/>
</dbReference>
<feature type="domain" description="AAA+ ATPase" evidence="1">
    <location>
        <begin position="27"/>
        <end position="189"/>
    </location>
</feature>
<evidence type="ECO:0000313" key="3">
    <source>
        <dbReference type="Proteomes" id="UP001144372"/>
    </source>
</evidence>
<dbReference type="InterPro" id="IPR003593">
    <property type="entry name" value="AAA+_ATPase"/>
</dbReference>
<comment type="caution">
    <text evidence="2">The sequence shown here is derived from an EMBL/GenBank/DDBJ whole genome shotgun (WGS) entry which is preliminary data.</text>
</comment>
<dbReference type="CDD" id="cd00009">
    <property type="entry name" value="AAA"/>
    <property type="match status" value="1"/>
</dbReference>
<dbReference type="EMBL" id="BSDR01000001">
    <property type="protein sequence ID" value="GLI34719.1"/>
    <property type="molecule type" value="Genomic_DNA"/>
</dbReference>
<accession>A0A9W6D4H1</accession>
<dbReference type="Pfam" id="PF07728">
    <property type="entry name" value="AAA_5"/>
    <property type="match status" value="1"/>
</dbReference>
<name>A0A9W6D4H1_9BACT</name>
<evidence type="ECO:0000313" key="2">
    <source>
        <dbReference type="EMBL" id="GLI34719.1"/>
    </source>
</evidence>
<evidence type="ECO:0000259" key="1">
    <source>
        <dbReference type="SMART" id="SM00382"/>
    </source>
</evidence>
<protein>
    <submittedName>
        <fullName evidence="2">ATPase</fullName>
    </submittedName>
</protein>
<dbReference type="AlphaFoldDB" id="A0A9W6D4H1"/>
<dbReference type="Gene3D" id="3.40.50.300">
    <property type="entry name" value="P-loop containing nucleotide triphosphate hydrolases"/>
    <property type="match status" value="1"/>
</dbReference>
<dbReference type="PANTHER" id="PTHR42759">
    <property type="entry name" value="MOXR FAMILY PROTEIN"/>
    <property type="match status" value="1"/>
</dbReference>
<gene>
    <name evidence="2" type="ORF">DAMNIGENAA_21520</name>
</gene>
<keyword evidence="3" id="KW-1185">Reference proteome</keyword>
<dbReference type="GO" id="GO:0005524">
    <property type="term" value="F:ATP binding"/>
    <property type="evidence" value="ECO:0007669"/>
    <property type="project" value="InterPro"/>
</dbReference>
<dbReference type="InterPro" id="IPR027417">
    <property type="entry name" value="P-loop_NTPase"/>
</dbReference>
<dbReference type="RefSeq" id="WP_281794125.1">
    <property type="nucleotide sequence ID" value="NZ_BSDR01000001.1"/>
</dbReference>
<dbReference type="Proteomes" id="UP001144372">
    <property type="component" value="Unassembled WGS sequence"/>
</dbReference>
<dbReference type="PANTHER" id="PTHR42759:SF1">
    <property type="entry name" value="MAGNESIUM-CHELATASE SUBUNIT CHLD"/>
    <property type="match status" value="1"/>
</dbReference>
<dbReference type="InterPro" id="IPR011704">
    <property type="entry name" value="ATPase_dyneun-rel_AAA"/>
</dbReference>
<reference evidence="2" key="1">
    <citation type="submission" date="2022-12" db="EMBL/GenBank/DDBJ databases">
        <title>Reference genome sequencing for broad-spectrum identification of bacterial and archaeal isolates by mass spectrometry.</title>
        <authorList>
            <person name="Sekiguchi Y."/>
            <person name="Tourlousse D.M."/>
        </authorList>
    </citation>
    <scope>NUCLEOTIDE SEQUENCE</scope>
    <source>
        <strain evidence="2">ASRB1</strain>
    </source>
</reference>
<sequence length="277" mass="31861">MMTEFEGSDRYYLNPELREIVNIAIAMEKPLLLTGEAGTGKTQLAFEVSRSLGLEMEEARCKSTFKGEELCYVYDTVLRLNDSRFGSGETGRDVNNIWDYLRFGPIGRAFLAEDRRVLLLDEIDKTDSDTQDNLLDVLEDGSFIIREINHKVQARQKPVIIITSNAKRELSDPFLRRCFCHYIPFPPPDEMTRIVRLHFPDLPESFLEASLMTFYRLREQGFEKPPATAELLDWIGSMWKSGTRAPGAGRDTAHIGTLLKRTQDILKFKGIRRETRF</sequence>